<dbReference type="AlphaFoldDB" id="A0A3P6QFU1"/>
<name>A0A3P6QFU1_CYLGO</name>
<keyword evidence="2" id="KW-1185">Reference proteome</keyword>
<accession>A0A3P6QFU1</accession>
<evidence type="ECO:0000313" key="2">
    <source>
        <dbReference type="Proteomes" id="UP000271889"/>
    </source>
</evidence>
<reference evidence="1 2" key="1">
    <citation type="submission" date="2018-11" db="EMBL/GenBank/DDBJ databases">
        <authorList>
            <consortium name="Pathogen Informatics"/>
        </authorList>
    </citation>
    <scope>NUCLEOTIDE SEQUENCE [LARGE SCALE GENOMIC DNA]</scope>
</reference>
<dbReference type="Proteomes" id="UP000271889">
    <property type="component" value="Unassembled WGS sequence"/>
</dbReference>
<sequence length="57" mass="6478">MCSTSYCICKYVAVCCQYISQTLLTCISSEKFSVYMRKGGDSYLKTSGRRTFNISNH</sequence>
<protein>
    <submittedName>
        <fullName evidence="1">Uncharacterized protein</fullName>
    </submittedName>
</protein>
<evidence type="ECO:0000313" key="1">
    <source>
        <dbReference type="EMBL" id="VDK48792.1"/>
    </source>
</evidence>
<feature type="non-terminal residue" evidence="1">
    <location>
        <position position="57"/>
    </location>
</feature>
<dbReference type="EMBL" id="UYRV01002503">
    <property type="protein sequence ID" value="VDK48792.1"/>
    <property type="molecule type" value="Genomic_DNA"/>
</dbReference>
<proteinExistence type="predicted"/>
<gene>
    <name evidence="1" type="ORF">CGOC_LOCUS1370</name>
</gene>
<organism evidence="1 2">
    <name type="scientific">Cylicostephanus goldi</name>
    <name type="common">Nematode worm</name>
    <dbReference type="NCBI Taxonomy" id="71465"/>
    <lineage>
        <taxon>Eukaryota</taxon>
        <taxon>Metazoa</taxon>
        <taxon>Ecdysozoa</taxon>
        <taxon>Nematoda</taxon>
        <taxon>Chromadorea</taxon>
        <taxon>Rhabditida</taxon>
        <taxon>Rhabditina</taxon>
        <taxon>Rhabditomorpha</taxon>
        <taxon>Strongyloidea</taxon>
        <taxon>Strongylidae</taxon>
        <taxon>Cylicostephanus</taxon>
    </lineage>
</organism>